<dbReference type="InterPro" id="IPR035965">
    <property type="entry name" value="PAS-like_dom_sf"/>
</dbReference>
<dbReference type="SMART" id="SM01080">
    <property type="entry name" value="CHASE2"/>
    <property type="match status" value="1"/>
</dbReference>
<proteinExistence type="predicted"/>
<dbReference type="EC" id="2.7.13.3" evidence="2"/>
<evidence type="ECO:0000256" key="6">
    <source>
        <dbReference type="SAM" id="Phobius"/>
    </source>
</evidence>
<keyword evidence="4" id="KW-0808">Transferase</keyword>
<dbReference type="Gene3D" id="3.30.450.20">
    <property type="entry name" value="PAS domain"/>
    <property type="match status" value="1"/>
</dbReference>
<name>A0ABR8CFM4_9CYAN</name>
<dbReference type="InterPro" id="IPR036890">
    <property type="entry name" value="HATPase_C_sf"/>
</dbReference>
<feature type="domain" description="Histidine kinase" evidence="7">
    <location>
        <begin position="573"/>
        <end position="805"/>
    </location>
</feature>
<reference evidence="8 9" key="1">
    <citation type="journal article" date="2020" name="ISME J.">
        <title>Comparative genomics reveals insights into cyanobacterial evolution and habitat adaptation.</title>
        <authorList>
            <person name="Chen M.Y."/>
            <person name="Teng W.K."/>
            <person name="Zhao L."/>
            <person name="Hu C.X."/>
            <person name="Zhou Y.K."/>
            <person name="Han B.P."/>
            <person name="Song L.R."/>
            <person name="Shu W.S."/>
        </authorList>
    </citation>
    <scope>NUCLEOTIDE SEQUENCE [LARGE SCALE GENOMIC DNA]</scope>
    <source>
        <strain evidence="8 9">FACHB-1050</strain>
    </source>
</reference>
<accession>A0ABR8CFM4</accession>
<dbReference type="InterPro" id="IPR004358">
    <property type="entry name" value="Sig_transdc_His_kin-like_C"/>
</dbReference>
<evidence type="ECO:0000313" key="9">
    <source>
        <dbReference type="Proteomes" id="UP000618445"/>
    </source>
</evidence>
<dbReference type="InterPro" id="IPR003661">
    <property type="entry name" value="HisK_dim/P_dom"/>
</dbReference>
<dbReference type="PANTHER" id="PTHR43065:SF47">
    <property type="match status" value="1"/>
</dbReference>
<feature type="transmembrane region" description="Helical" evidence="6">
    <location>
        <begin position="396"/>
        <end position="416"/>
    </location>
</feature>
<dbReference type="Gene3D" id="1.10.287.130">
    <property type="match status" value="1"/>
</dbReference>
<keyword evidence="4" id="KW-0418">Kinase</keyword>
<protein>
    <recommendedName>
        <fullName evidence="2">histidine kinase</fullName>
        <ecNumber evidence="2">2.7.13.3</ecNumber>
    </recommendedName>
</protein>
<dbReference type="SMART" id="SM00387">
    <property type="entry name" value="HATPase_c"/>
    <property type="match status" value="1"/>
</dbReference>
<keyword evidence="9" id="KW-1185">Reference proteome</keyword>
<dbReference type="EMBL" id="JACJQY010000030">
    <property type="protein sequence ID" value="MBD2318497.1"/>
    <property type="molecule type" value="Genomic_DNA"/>
</dbReference>
<keyword evidence="3" id="KW-0597">Phosphoprotein</keyword>
<dbReference type="PANTHER" id="PTHR43065">
    <property type="entry name" value="SENSOR HISTIDINE KINASE"/>
    <property type="match status" value="1"/>
</dbReference>
<dbReference type="Proteomes" id="UP000618445">
    <property type="component" value="Unassembled WGS sequence"/>
</dbReference>
<dbReference type="CDD" id="cd00075">
    <property type="entry name" value="HATPase"/>
    <property type="match status" value="1"/>
</dbReference>
<organism evidence="8 9">
    <name type="scientific">Phormidium tenue FACHB-1050</name>
    <dbReference type="NCBI Taxonomy" id="2692857"/>
    <lineage>
        <taxon>Bacteria</taxon>
        <taxon>Bacillati</taxon>
        <taxon>Cyanobacteriota</taxon>
        <taxon>Cyanophyceae</taxon>
        <taxon>Oscillatoriophycideae</taxon>
        <taxon>Oscillatoriales</taxon>
        <taxon>Oscillatoriaceae</taxon>
        <taxon>Phormidium</taxon>
    </lineage>
</organism>
<dbReference type="RefSeq" id="WP_190579550.1">
    <property type="nucleotide sequence ID" value="NZ_CAWPQU010000024.1"/>
</dbReference>
<feature type="transmembrane region" description="Helical" evidence="6">
    <location>
        <begin position="366"/>
        <end position="390"/>
    </location>
</feature>
<dbReference type="Pfam" id="PF02518">
    <property type="entry name" value="HATPase_c"/>
    <property type="match status" value="1"/>
</dbReference>
<keyword evidence="5" id="KW-0902">Two-component regulatory system</keyword>
<evidence type="ECO:0000256" key="5">
    <source>
        <dbReference type="ARBA" id="ARBA00023012"/>
    </source>
</evidence>
<keyword evidence="6" id="KW-0472">Membrane</keyword>
<dbReference type="InterPro" id="IPR007890">
    <property type="entry name" value="CHASE2"/>
</dbReference>
<evidence type="ECO:0000256" key="2">
    <source>
        <dbReference type="ARBA" id="ARBA00012438"/>
    </source>
</evidence>
<feature type="transmembrane region" description="Helical" evidence="6">
    <location>
        <begin position="12"/>
        <end position="31"/>
    </location>
</feature>
<comment type="catalytic activity">
    <reaction evidence="1">
        <text>ATP + protein L-histidine = ADP + protein N-phospho-L-histidine.</text>
        <dbReference type="EC" id="2.7.13.3"/>
    </reaction>
</comment>
<sequence length="810" mass="90674">MWINLKRRIWKWRGVFAVVPATTGVLLWIRFMGILQPLELSVYDLFFQWRPSEPIDERIVIVAIEEPDIKKFGSPITDDTLAKLLTLIKQQQPRVIGLDIYRDLPVPQKYGSEYQELVNIFESTPNLIGIRKVVANQDGSDVDASPVLEKLNQVAANDFSLDGDGKVRRILLSLKNKQGKTIPSLSAALAIRYLQKENINLEVIDPKVQTYRLGKAIFSPLQEHDGGYTHEVLGGYQILSNYRNFQSGFRTVSLTNVLNGNIPENIFRDRLVVIGITAESSSDYFITPYNGTIVKGSFSATSGVELHASISSQLIANAIDGRPTLKVWAKPLEILWIAMFAIAGGLLCWNSRYARPITQSKISLRLPWVTLAISFLGGGLFTTSYIVFLWGWWIPFIPSLLALISSAIIVKSYTALSANEARKRAILSVIPDLMFNVSGDGIYLGLINYERTIKLAIPDLENIGKHLSQILPTEISDRHLYHIRQALTTGQIQIYEQQICINNICQDEEVRIVVSGRNEVLFMIRNISDRKQAELAIYKKNAELATTLDELKTTQKQLIESEKYAALGSMVAGVAHEVNTPIGNSLMAASILDSATNKFKGFFDRGELKKSSLQTYFEKAQSSSEILLVNLHRAAELVQNFKQVAVDQSSLEQRSFQVKNYIETILISLAPQIQRTQHRINVYGDDAIMIRSYPGAFSQIVTNLVMNSLTHAYIDLDKSGRLQFELIQQDDQVLIIYSDDGKGIPSESLAKIFEPFFTTARDKGGSGLGLHIIYNLVTQNLKGTIFCESEINVGTKFTIALPVDLSCDQK</sequence>
<dbReference type="PRINTS" id="PR00344">
    <property type="entry name" value="BCTRLSENSOR"/>
</dbReference>
<keyword evidence="6" id="KW-0812">Transmembrane</keyword>
<evidence type="ECO:0000259" key="7">
    <source>
        <dbReference type="PROSITE" id="PS50109"/>
    </source>
</evidence>
<comment type="caution">
    <text evidence="8">The sequence shown here is derived from an EMBL/GenBank/DDBJ whole genome shotgun (WGS) entry which is preliminary data.</text>
</comment>
<dbReference type="InterPro" id="IPR003594">
    <property type="entry name" value="HATPase_dom"/>
</dbReference>
<dbReference type="CDD" id="cd00082">
    <property type="entry name" value="HisKA"/>
    <property type="match status" value="1"/>
</dbReference>
<evidence type="ECO:0000313" key="8">
    <source>
        <dbReference type="EMBL" id="MBD2318497.1"/>
    </source>
</evidence>
<evidence type="ECO:0000256" key="1">
    <source>
        <dbReference type="ARBA" id="ARBA00000085"/>
    </source>
</evidence>
<feature type="transmembrane region" description="Helical" evidence="6">
    <location>
        <begin position="334"/>
        <end position="354"/>
    </location>
</feature>
<dbReference type="SUPFAM" id="SSF55785">
    <property type="entry name" value="PYP-like sensor domain (PAS domain)"/>
    <property type="match status" value="1"/>
</dbReference>
<dbReference type="PROSITE" id="PS50109">
    <property type="entry name" value="HIS_KIN"/>
    <property type="match status" value="1"/>
</dbReference>
<dbReference type="SUPFAM" id="SSF55874">
    <property type="entry name" value="ATPase domain of HSP90 chaperone/DNA topoisomerase II/histidine kinase"/>
    <property type="match status" value="1"/>
</dbReference>
<dbReference type="Pfam" id="PF05226">
    <property type="entry name" value="CHASE2"/>
    <property type="match status" value="1"/>
</dbReference>
<dbReference type="InterPro" id="IPR005467">
    <property type="entry name" value="His_kinase_dom"/>
</dbReference>
<evidence type="ECO:0000256" key="3">
    <source>
        <dbReference type="ARBA" id="ARBA00022553"/>
    </source>
</evidence>
<evidence type="ECO:0000256" key="4">
    <source>
        <dbReference type="ARBA" id="ARBA00022777"/>
    </source>
</evidence>
<gene>
    <name evidence="8" type="ORF">H6G05_16785</name>
</gene>
<keyword evidence="6" id="KW-1133">Transmembrane helix</keyword>
<dbReference type="Gene3D" id="3.30.565.10">
    <property type="entry name" value="Histidine kinase-like ATPase, C-terminal domain"/>
    <property type="match status" value="1"/>
</dbReference>